<gene>
    <name evidence="5" type="primary">rspR_9</name>
    <name evidence="5" type="ORF">IMCC3135_30550</name>
</gene>
<dbReference type="EMBL" id="CP018632">
    <property type="protein sequence ID" value="ASJ76159.1"/>
    <property type="molecule type" value="Genomic_DNA"/>
</dbReference>
<dbReference type="GO" id="GO:0003700">
    <property type="term" value="F:DNA-binding transcription factor activity"/>
    <property type="evidence" value="ECO:0007669"/>
    <property type="project" value="InterPro"/>
</dbReference>
<name>A0A2Z2NXZ2_9GAMM</name>
<dbReference type="SUPFAM" id="SSF48008">
    <property type="entry name" value="GntR ligand-binding domain-like"/>
    <property type="match status" value="1"/>
</dbReference>
<dbReference type="PROSITE" id="PS50949">
    <property type="entry name" value="HTH_GNTR"/>
    <property type="match status" value="1"/>
</dbReference>
<organism evidence="5 6">
    <name type="scientific">Granulosicoccus antarcticus IMCC3135</name>
    <dbReference type="NCBI Taxonomy" id="1192854"/>
    <lineage>
        <taxon>Bacteria</taxon>
        <taxon>Pseudomonadati</taxon>
        <taxon>Pseudomonadota</taxon>
        <taxon>Gammaproteobacteria</taxon>
        <taxon>Chromatiales</taxon>
        <taxon>Granulosicoccaceae</taxon>
        <taxon>Granulosicoccus</taxon>
    </lineage>
</organism>
<dbReference type="SMART" id="SM00345">
    <property type="entry name" value="HTH_GNTR"/>
    <property type="match status" value="1"/>
</dbReference>
<dbReference type="SMART" id="SM00895">
    <property type="entry name" value="FCD"/>
    <property type="match status" value="1"/>
</dbReference>
<dbReference type="PANTHER" id="PTHR43537:SF53">
    <property type="entry name" value="HTH-TYPE TRANSCRIPTIONAL REPRESSOR NANR"/>
    <property type="match status" value="1"/>
</dbReference>
<accession>A0A2Z2NXZ2</accession>
<evidence type="ECO:0000256" key="2">
    <source>
        <dbReference type="ARBA" id="ARBA00023125"/>
    </source>
</evidence>
<evidence type="ECO:0000313" key="6">
    <source>
        <dbReference type="Proteomes" id="UP000250079"/>
    </source>
</evidence>
<keyword evidence="2" id="KW-0238">DNA-binding</keyword>
<sequence length="230" mass="26096">MNKVSTSNKEKLYLDLKRRILTLDLAPGIDLDEVSISKEYGLSRTPLRDVFRQLAGEGYIDIVDNRGAHVSPMDHKTLKEFFQTAPMIYSAISRLAVENATSVQLKELKLVQGRFRQAANKIVVKDLVYFNDRFHSLVGEMADNRYLSISLQRLLVDHARIAHTFYDRKNAKVGNRLKLAVEQHDQMLEAIDKGDAEQAVAVTLDHWELSRSQAELFVNAEPIPLSDMAS</sequence>
<evidence type="ECO:0000256" key="3">
    <source>
        <dbReference type="ARBA" id="ARBA00023163"/>
    </source>
</evidence>
<dbReference type="SUPFAM" id="SSF46785">
    <property type="entry name" value="Winged helix' DNA-binding domain"/>
    <property type="match status" value="1"/>
</dbReference>
<dbReference type="Pfam" id="PF00392">
    <property type="entry name" value="GntR"/>
    <property type="match status" value="1"/>
</dbReference>
<keyword evidence="6" id="KW-1185">Reference proteome</keyword>
<evidence type="ECO:0000259" key="4">
    <source>
        <dbReference type="PROSITE" id="PS50949"/>
    </source>
</evidence>
<dbReference type="InterPro" id="IPR000524">
    <property type="entry name" value="Tscrpt_reg_HTH_GntR"/>
</dbReference>
<dbReference type="GO" id="GO:0003677">
    <property type="term" value="F:DNA binding"/>
    <property type="evidence" value="ECO:0007669"/>
    <property type="project" value="UniProtKB-KW"/>
</dbReference>
<dbReference type="Gene3D" id="1.20.120.530">
    <property type="entry name" value="GntR ligand-binding domain-like"/>
    <property type="match status" value="1"/>
</dbReference>
<dbReference type="InterPro" id="IPR036390">
    <property type="entry name" value="WH_DNA-bd_sf"/>
</dbReference>
<feature type="domain" description="HTH gntR-type" evidence="4">
    <location>
        <begin position="6"/>
        <end position="73"/>
    </location>
</feature>
<dbReference type="InterPro" id="IPR036388">
    <property type="entry name" value="WH-like_DNA-bd_sf"/>
</dbReference>
<dbReference type="InterPro" id="IPR008920">
    <property type="entry name" value="TF_FadR/GntR_C"/>
</dbReference>
<keyword evidence="1" id="KW-0805">Transcription regulation</keyword>
<dbReference type="AlphaFoldDB" id="A0A2Z2NXZ2"/>
<dbReference type="PANTHER" id="PTHR43537">
    <property type="entry name" value="TRANSCRIPTIONAL REGULATOR, GNTR FAMILY"/>
    <property type="match status" value="1"/>
</dbReference>
<keyword evidence="3" id="KW-0804">Transcription</keyword>
<dbReference type="Gene3D" id="1.10.10.10">
    <property type="entry name" value="Winged helix-like DNA-binding domain superfamily/Winged helix DNA-binding domain"/>
    <property type="match status" value="1"/>
</dbReference>
<reference evidence="5 6" key="1">
    <citation type="submission" date="2016-12" db="EMBL/GenBank/DDBJ databases">
        <authorList>
            <person name="Song W.-J."/>
            <person name="Kurnit D.M."/>
        </authorList>
    </citation>
    <scope>NUCLEOTIDE SEQUENCE [LARGE SCALE GENOMIC DNA]</scope>
    <source>
        <strain evidence="5 6">IMCC3135</strain>
    </source>
</reference>
<dbReference type="RefSeq" id="WP_088920965.1">
    <property type="nucleotide sequence ID" value="NZ_CP018632.1"/>
</dbReference>
<evidence type="ECO:0000256" key="1">
    <source>
        <dbReference type="ARBA" id="ARBA00023015"/>
    </source>
</evidence>
<proteinExistence type="predicted"/>
<dbReference type="Proteomes" id="UP000250079">
    <property type="component" value="Chromosome"/>
</dbReference>
<dbReference type="InterPro" id="IPR011711">
    <property type="entry name" value="GntR_C"/>
</dbReference>
<protein>
    <submittedName>
        <fullName evidence="5">HTH-type transcriptional repressor RspR</fullName>
    </submittedName>
</protein>
<dbReference type="Pfam" id="PF07729">
    <property type="entry name" value="FCD"/>
    <property type="match status" value="1"/>
</dbReference>
<dbReference type="OrthoDB" id="6627771at2"/>
<dbReference type="KEGG" id="gai:IMCC3135_30550"/>
<evidence type="ECO:0000313" key="5">
    <source>
        <dbReference type="EMBL" id="ASJ76159.1"/>
    </source>
</evidence>